<name>A0A316DE18_9BACL</name>
<feature type="compositionally biased region" description="Acidic residues" evidence="1">
    <location>
        <begin position="85"/>
        <end position="95"/>
    </location>
</feature>
<accession>A0A316DE18</accession>
<gene>
    <name evidence="2" type="ORF">C7459_106187</name>
</gene>
<dbReference type="Proteomes" id="UP000245634">
    <property type="component" value="Unassembled WGS sequence"/>
</dbReference>
<evidence type="ECO:0000313" key="3">
    <source>
        <dbReference type="Proteomes" id="UP000245634"/>
    </source>
</evidence>
<feature type="region of interest" description="Disordered" evidence="1">
    <location>
        <begin position="71"/>
        <end position="95"/>
    </location>
</feature>
<proteinExistence type="predicted"/>
<reference evidence="2 3" key="1">
    <citation type="submission" date="2018-05" db="EMBL/GenBank/DDBJ databases">
        <title>Genomic Encyclopedia of Type Strains, Phase IV (KMG-IV): sequencing the most valuable type-strain genomes for metagenomic binning, comparative biology and taxonomic classification.</title>
        <authorList>
            <person name="Goeker M."/>
        </authorList>
    </citation>
    <scope>NUCLEOTIDE SEQUENCE [LARGE SCALE GENOMIC DNA]</scope>
    <source>
        <strain evidence="2 3">DSM 18773</strain>
    </source>
</reference>
<dbReference type="EMBL" id="QGGL01000006">
    <property type="protein sequence ID" value="PWK13907.1"/>
    <property type="molecule type" value="Genomic_DNA"/>
</dbReference>
<comment type="caution">
    <text evidence="2">The sequence shown here is derived from an EMBL/GenBank/DDBJ whole genome shotgun (WGS) entry which is preliminary data.</text>
</comment>
<dbReference type="RefSeq" id="WP_109688535.1">
    <property type="nucleotide sequence ID" value="NZ_QGGL01000006.1"/>
</dbReference>
<evidence type="ECO:0000256" key="1">
    <source>
        <dbReference type="SAM" id="MobiDB-lite"/>
    </source>
</evidence>
<evidence type="ECO:0000313" key="2">
    <source>
        <dbReference type="EMBL" id="PWK13907.1"/>
    </source>
</evidence>
<dbReference type="OrthoDB" id="2695269at2"/>
<dbReference type="InterPro" id="IPR024999">
    <property type="entry name" value="DUF3905"/>
</dbReference>
<sequence length="95" mass="11059">MTEQNARENKLRKVDSDSLDAPWRNTVLENWSTDVDPHIMSGDKYVDNDHDLGTTRRENMQLLAGERNPVMAPFMHPTHDTSMNNDEDEYFYGDD</sequence>
<protein>
    <submittedName>
        <fullName evidence="2">Uncharacterized protein DUF3905</fullName>
    </submittedName>
</protein>
<dbReference type="AlphaFoldDB" id="A0A316DE18"/>
<dbReference type="Pfam" id="PF13045">
    <property type="entry name" value="DUF3905"/>
    <property type="match status" value="1"/>
</dbReference>
<organism evidence="2 3">
    <name type="scientific">Tumebacillus permanentifrigoris</name>
    <dbReference type="NCBI Taxonomy" id="378543"/>
    <lineage>
        <taxon>Bacteria</taxon>
        <taxon>Bacillati</taxon>
        <taxon>Bacillota</taxon>
        <taxon>Bacilli</taxon>
        <taxon>Bacillales</taxon>
        <taxon>Alicyclobacillaceae</taxon>
        <taxon>Tumebacillus</taxon>
    </lineage>
</organism>
<keyword evidence="3" id="KW-1185">Reference proteome</keyword>